<organism evidence="2 3">
    <name type="scientific">Candidatus Sulfuritelmatomonas gaucii</name>
    <dbReference type="NCBI Taxonomy" id="2043161"/>
    <lineage>
        <taxon>Bacteria</taxon>
        <taxon>Pseudomonadati</taxon>
        <taxon>Acidobacteriota</taxon>
        <taxon>Terriglobia</taxon>
        <taxon>Terriglobales</taxon>
        <taxon>Acidobacteriaceae</taxon>
        <taxon>Candidatus Sulfuritelmatomonas</taxon>
    </lineage>
</organism>
<name>A0A2N9LZC7_9BACT</name>
<reference evidence="3" key="1">
    <citation type="submission" date="2018-02" db="EMBL/GenBank/DDBJ databases">
        <authorList>
            <person name="Hausmann B."/>
        </authorList>
    </citation>
    <scope>NUCLEOTIDE SEQUENCE [LARGE SCALE GENOMIC DNA]</scope>
    <source>
        <strain evidence="3">Peat soil MAG SbA5</strain>
    </source>
</reference>
<protein>
    <recommendedName>
        <fullName evidence="4">DUF2946 domain-containing protein</fullName>
    </recommendedName>
</protein>
<sequence length="80" mass="8489">MCLVLLALLAVGQVAHLHASQSDADHCQLCIVLHTLAPVAVAGAEVALVRFGAPAPQTDPIVVARQRQFRLFIRPPPVSC</sequence>
<keyword evidence="1" id="KW-0732">Signal</keyword>
<evidence type="ECO:0008006" key="4">
    <source>
        <dbReference type="Google" id="ProtNLM"/>
    </source>
</evidence>
<gene>
    <name evidence="2" type="ORF">SBA5_670021</name>
</gene>
<feature type="signal peptide" evidence="1">
    <location>
        <begin position="1"/>
        <end position="19"/>
    </location>
</feature>
<evidence type="ECO:0000313" key="2">
    <source>
        <dbReference type="EMBL" id="SPE28570.1"/>
    </source>
</evidence>
<evidence type="ECO:0000256" key="1">
    <source>
        <dbReference type="SAM" id="SignalP"/>
    </source>
</evidence>
<evidence type="ECO:0000313" key="3">
    <source>
        <dbReference type="Proteomes" id="UP000239735"/>
    </source>
</evidence>
<dbReference type="EMBL" id="OKRB01000127">
    <property type="protein sequence ID" value="SPE28570.1"/>
    <property type="molecule type" value="Genomic_DNA"/>
</dbReference>
<dbReference type="Proteomes" id="UP000239735">
    <property type="component" value="Unassembled WGS sequence"/>
</dbReference>
<accession>A0A2N9LZC7</accession>
<feature type="chain" id="PRO_5014919046" description="DUF2946 domain-containing protein" evidence="1">
    <location>
        <begin position="20"/>
        <end position="80"/>
    </location>
</feature>
<proteinExistence type="predicted"/>
<dbReference type="AlphaFoldDB" id="A0A2N9LZC7"/>